<feature type="coiled-coil region" evidence="1">
    <location>
        <begin position="57"/>
        <end position="84"/>
    </location>
</feature>
<dbReference type="InterPro" id="IPR010994">
    <property type="entry name" value="RuvA_2-like"/>
</dbReference>
<evidence type="ECO:0000313" key="3">
    <source>
        <dbReference type="EMBL" id="ADR22554.1"/>
    </source>
</evidence>
<keyword evidence="3" id="KW-0238">DNA-binding</keyword>
<keyword evidence="1" id="KW-0175">Coiled coil</keyword>
<dbReference type="GO" id="GO:0015628">
    <property type="term" value="P:protein secretion by the type II secretion system"/>
    <property type="evidence" value="ECO:0007669"/>
    <property type="project" value="TreeGrafter"/>
</dbReference>
<sequence>MKQKIRIWLRNFFGFSRTETNGFIILLLLMALILSMPFISKSIYSYYKKPVQSKAHRLNLNSLLSELKDNIETHNEKSEEREYNYFDLNKSTSAELVNSGFPQYLAKRIVKYRNKVNPFESKDELLKIYGIDSAFYQEIYPYIKITILNIQPDPQPVKKETSTTNKIKEEKYPEKEAKKFELSAFDLNKADSTQLQKIYGIGPAYSKRILKYRNYLGGFHSLNQLNEVYGLKKENLDSLKNYVFLANELNLRKLKVNKLNADSLVQHPYISYKEANLIVNYRNQHGNYSSMDDILAIKILDSIWVKKTAPYLSFD</sequence>
<dbReference type="HOGENOM" id="CLU_077104_0_1_10"/>
<accession>E4TPJ0</accession>
<reference evidence="3 4" key="1">
    <citation type="journal article" date="2011" name="Stand. Genomic Sci.">
        <title>Complete genome sequence of Marivirga tractuosa type strain (H-43).</title>
        <authorList>
            <person name="Pagani I."/>
            <person name="Chertkov O."/>
            <person name="Lapidus A."/>
            <person name="Lucas S."/>
            <person name="Del Rio T.G."/>
            <person name="Tice H."/>
            <person name="Copeland A."/>
            <person name="Cheng J.F."/>
            <person name="Nolan M."/>
            <person name="Saunders E."/>
            <person name="Pitluck S."/>
            <person name="Held B."/>
            <person name="Goodwin L."/>
            <person name="Liolios K."/>
            <person name="Ovchinikova G."/>
            <person name="Ivanova N."/>
            <person name="Mavromatis K."/>
            <person name="Pati A."/>
            <person name="Chen A."/>
            <person name="Palaniappan K."/>
            <person name="Land M."/>
            <person name="Hauser L."/>
            <person name="Jeffries C.D."/>
            <person name="Detter J.C."/>
            <person name="Han C."/>
            <person name="Tapia R."/>
            <person name="Ngatchou-Djao O.D."/>
            <person name="Rohde M."/>
            <person name="Goker M."/>
            <person name="Spring S."/>
            <person name="Sikorski J."/>
            <person name="Woyke T."/>
            <person name="Bristow J."/>
            <person name="Eisen J.A."/>
            <person name="Markowitz V."/>
            <person name="Hugenholtz P."/>
            <person name="Klenk H.P."/>
            <person name="Kyrpides N.C."/>
        </authorList>
    </citation>
    <scope>NUCLEOTIDE SEQUENCE [LARGE SCALE GENOMIC DNA]</scope>
    <source>
        <strain evidence="4">ATCC 23168 / DSM 4126 / NBRC 15989 / NCIMB 1408 / VKM B-1430 / H-43</strain>
    </source>
</reference>
<dbReference type="Gene3D" id="1.10.150.280">
    <property type="entry name" value="AF1531-like domain"/>
    <property type="match status" value="2"/>
</dbReference>
<dbReference type="eggNOG" id="COG1555">
    <property type="taxonomic scope" value="Bacteria"/>
</dbReference>
<dbReference type="GO" id="GO:0015627">
    <property type="term" value="C:type II protein secretion system complex"/>
    <property type="evidence" value="ECO:0007669"/>
    <property type="project" value="TreeGrafter"/>
</dbReference>
<feature type="transmembrane region" description="Helical" evidence="2">
    <location>
        <begin position="21"/>
        <end position="39"/>
    </location>
</feature>
<evidence type="ECO:0000256" key="1">
    <source>
        <dbReference type="SAM" id="Coils"/>
    </source>
</evidence>
<keyword evidence="2" id="KW-0812">Transmembrane</keyword>
<keyword evidence="2" id="KW-1133">Transmembrane helix</keyword>
<dbReference type="PANTHER" id="PTHR21180">
    <property type="entry name" value="ENDONUCLEASE/EXONUCLEASE/PHOSPHATASE FAMILY DOMAIN-CONTAINING PROTEIN 1"/>
    <property type="match status" value="1"/>
</dbReference>
<dbReference type="AlphaFoldDB" id="E4TPJ0"/>
<organism evidence="3 4">
    <name type="scientific">Marivirga tractuosa (strain ATCC 23168 / DSM 4126 / NBRC 15989 / NCIMB 1408 / VKM B-1430 / H-43)</name>
    <name type="common">Microscilla tractuosa</name>
    <name type="synonym">Flexibacter tractuosus</name>
    <dbReference type="NCBI Taxonomy" id="643867"/>
    <lineage>
        <taxon>Bacteria</taxon>
        <taxon>Pseudomonadati</taxon>
        <taxon>Bacteroidota</taxon>
        <taxon>Cytophagia</taxon>
        <taxon>Cytophagales</taxon>
        <taxon>Marivirgaceae</taxon>
        <taxon>Marivirga</taxon>
    </lineage>
</organism>
<protein>
    <submittedName>
        <fullName evidence="3">DNA uptake protein and related DNA-binding protein-like protein</fullName>
    </submittedName>
</protein>
<dbReference type="InterPro" id="IPR051675">
    <property type="entry name" value="Endo/Exo/Phosphatase_dom_1"/>
</dbReference>
<keyword evidence="4" id="KW-1185">Reference proteome</keyword>
<evidence type="ECO:0000256" key="2">
    <source>
        <dbReference type="SAM" id="Phobius"/>
    </source>
</evidence>
<dbReference type="PANTHER" id="PTHR21180:SF32">
    <property type="entry name" value="ENDONUCLEASE_EXONUCLEASE_PHOSPHATASE FAMILY DOMAIN-CONTAINING PROTEIN 1"/>
    <property type="match status" value="1"/>
</dbReference>
<dbReference type="Gene3D" id="1.10.150.320">
    <property type="entry name" value="Photosystem II 12 kDa extrinsic protein"/>
    <property type="match status" value="1"/>
</dbReference>
<dbReference type="GO" id="GO:0003677">
    <property type="term" value="F:DNA binding"/>
    <property type="evidence" value="ECO:0007669"/>
    <property type="project" value="UniProtKB-KW"/>
</dbReference>
<dbReference type="OrthoDB" id="981124at2"/>
<evidence type="ECO:0000313" key="4">
    <source>
        <dbReference type="Proteomes" id="UP000008720"/>
    </source>
</evidence>
<name>E4TPJ0_MARTH</name>
<dbReference type="KEGG" id="mtt:Ftrac_2576"/>
<dbReference type="SUPFAM" id="SSF47781">
    <property type="entry name" value="RuvA domain 2-like"/>
    <property type="match status" value="3"/>
</dbReference>
<dbReference type="STRING" id="643867.Ftrac_2576"/>
<proteinExistence type="predicted"/>
<dbReference type="Pfam" id="PF12836">
    <property type="entry name" value="HHH_3"/>
    <property type="match status" value="3"/>
</dbReference>
<gene>
    <name evidence="3" type="ordered locus">Ftrac_2576</name>
</gene>
<dbReference type="Proteomes" id="UP000008720">
    <property type="component" value="Chromosome"/>
</dbReference>
<keyword evidence="2" id="KW-0472">Membrane</keyword>
<dbReference type="EMBL" id="CP002349">
    <property type="protein sequence ID" value="ADR22554.1"/>
    <property type="molecule type" value="Genomic_DNA"/>
</dbReference>